<dbReference type="Gene3D" id="2.40.50.140">
    <property type="entry name" value="Nucleic acid-binding proteins"/>
    <property type="match status" value="1"/>
</dbReference>
<dbReference type="InterPro" id="IPR031944">
    <property type="entry name" value="RsgA_N"/>
</dbReference>
<keyword evidence="1 10" id="KW-0963">Cytoplasm</keyword>
<feature type="binding site" evidence="10">
    <location>
        <position position="248"/>
    </location>
    <ligand>
        <name>Zn(2+)</name>
        <dbReference type="ChEBI" id="CHEBI:29105"/>
    </ligand>
</feature>
<dbReference type="Proteomes" id="UP001524435">
    <property type="component" value="Unassembled WGS sequence"/>
</dbReference>
<dbReference type="PANTHER" id="PTHR32120">
    <property type="entry name" value="SMALL RIBOSOMAL SUBUNIT BIOGENESIS GTPASE RSGA"/>
    <property type="match status" value="1"/>
</dbReference>
<keyword evidence="6 10" id="KW-0378">Hydrolase</keyword>
<comment type="similarity">
    <text evidence="10">Belongs to the TRAFAC class YlqF/YawG GTPase family. RsgA subfamily.</text>
</comment>
<dbReference type="SUPFAM" id="SSF52540">
    <property type="entry name" value="P-loop containing nucleoside triphosphate hydrolases"/>
    <property type="match status" value="1"/>
</dbReference>
<feature type="binding site" evidence="10">
    <location>
        <begin position="160"/>
        <end position="168"/>
    </location>
    <ligand>
        <name>GTP</name>
        <dbReference type="ChEBI" id="CHEBI:37565"/>
    </ligand>
</feature>
<comment type="function">
    <text evidence="10">One of several proteins that assist in the late maturation steps of the functional core of the 30S ribosomal subunit. Helps release RbfA from mature subunits. May play a role in the assembly of ribosomal proteins into the subunit. Circularly permuted GTPase that catalyzes slow GTP hydrolysis, GTPase activity is stimulated by the 30S ribosomal subunit.</text>
</comment>
<feature type="binding site" evidence="10">
    <location>
        <position position="246"/>
    </location>
    <ligand>
        <name>Zn(2+)</name>
        <dbReference type="ChEBI" id="CHEBI:29105"/>
    </ligand>
</feature>
<evidence type="ECO:0000259" key="11">
    <source>
        <dbReference type="PROSITE" id="PS50936"/>
    </source>
</evidence>
<evidence type="ECO:0000256" key="5">
    <source>
        <dbReference type="ARBA" id="ARBA00022741"/>
    </source>
</evidence>
<name>A0ABT1SNG7_9FIRM</name>
<keyword evidence="7 10" id="KW-0862">Zinc</keyword>
<dbReference type="Pfam" id="PF03193">
    <property type="entry name" value="RsgA_GTPase"/>
    <property type="match status" value="1"/>
</dbReference>
<keyword evidence="9 10" id="KW-0342">GTP-binding</keyword>
<evidence type="ECO:0000256" key="4">
    <source>
        <dbReference type="ARBA" id="ARBA00022730"/>
    </source>
</evidence>
<comment type="subcellular location">
    <subcellularLocation>
        <location evidence="10">Cytoplasm</location>
    </subcellularLocation>
</comment>
<dbReference type="InterPro" id="IPR012340">
    <property type="entry name" value="NA-bd_OB-fold"/>
</dbReference>
<dbReference type="EC" id="3.6.1.-" evidence="10"/>
<keyword evidence="8 10" id="KW-0694">RNA-binding</keyword>
<dbReference type="InterPro" id="IPR004881">
    <property type="entry name" value="Ribosome_biogen_GTPase_RsgA"/>
</dbReference>
<evidence type="ECO:0000256" key="2">
    <source>
        <dbReference type="ARBA" id="ARBA00022517"/>
    </source>
</evidence>
<gene>
    <name evidence="10 13" type="primary">rsgA</name>
    <name evidence="13" type="ORF">NE663_08165</name>
</gene>
<dbReference type="Pfam" id="PF16745">
    <property type="entry name" value="RsgA_N"/>
    <property type="match status" value="1"/>
</dbReference>
<dbReference type="PANTHER" id="PTHR32120:SF11">
    <property type="entry name" value="SMALL RIBOSOMAL SUBUNIT BIOGENESIS GTPASE RSGA 1, MITOCHONDRIAL-RELATED"/>
    <property type="match status" value="1"/>
</dbReference>
<dbReference type="PROSITE" id="PS50936">
    <property type="entry name" value="ENGC_GTPASE"/>
    <property type="match status" value="1"/>
</dbReference>
<evidence type="ECO:0000256" key="9">
    <source>
        <dbReference type="ARBA" id="ARBA00023134"/>
    </source>
</evidence>
<feature type="binding site" evidence="10">
    <location>
        <position position="241"/>
    </location>
    <ligand>
        <name>Zn(2+)</name>
        <dbReference type="ChEBI" id="CHEBI:29105"/>
    </ligand>
</feature>
<keyword evidence="4 10" id="KW-0699">rRNA-binding</keyword>
<keyword evidence="5 10" id="KW-0547">Nucleotide-binding</keyword>
<feature type="binding site" evidence="10">
    <location>
        <begin position="110"/>
        <end position="113"/>
    </location>
    <ligand>
        <name>GTP</name>
        <dbReference type="ChEBI" id="CHEBI:37565"/>
    </ligand>
</feature>
<dbReference type="SUPFAM" id="SSF50249">
    <property type="entry name" value="Nucleic acid-binding proteins"/>
    <property type="match status" value="1"/>
</dbReference>
<evidence type="ECO:0000313" key="13">
    <source>
        <dbReference type="EMBL" id="MCQ5122230.1"/>
    </source>
</evidence>
<dbReference type="HAMAP" id="MF_01820">
    <property type="entry name" value="GTPase_RsgA"/>
    <property type="match status" value="1"/>
</dbReference>
<evidence type="ECO:0000313" key="14">
    <source>
        <dbReference type="Proteomes" id="UP001524435"/>
    </source>
</evidence>
<dbReference type="Gene3D" id="1.10.40.50">
    <property type="entry name" value="Probable gtpase engc, domain 3"/>
    <property type="match status" value="1"/>
</dbReference>
<comment type="caution">
    <text evidence="13">The sequence shown here is derived from an EMBL/GenBank/DDBJ whole genome shotgun (WGS) entry which is preliminary data.</text>
</comment>
<organism evidence="13 14">
    <name type="scientific">Massilicoli timonensis</name>
    <dbReference type="NCBI Taxonomy" id="2015901"/>
    <lineage>
        <taxon>Bacteria</taxon>
        <taxon>Bacillati</taxon>
        <taxon>Bacillota</taxon>
        <taxon>Erysipelotrichia</taxon>
        <taxon>Erysipelotrichales</taxon>
        <taxon>Erysipelotrichaceae</taxon>
        <taxon>Massilicoli</taxon>
    </lineage>
</organism>
<dbReference type="InterPro" id="IPR027417">
    <property type="entry name" value="P-loop_NTPase"/>
</dbReference>
<dbReference type="CDD" id="cd01854">
    <property type="entry name" value="YjeQ_EngC"/>
    <property type="match status" value="1"/>
</dbReference>
<dbReference type="RefSeq" id="WP_178199853.1">
    <property type="nucleotide sequence ID" value="NZ_CALVCM010000019.1"/>
</dbReference>
<keyword evidence="2 10" id="KW-0690">Ribosome biogenesis</keyword>
<dbReference type="NCBIfam" id="TIGR00157">
    <property type="entry name" value="ribosome small subunit-dependent GTPase A"/>
    <property type="match status" value="1"/>
</dbReference>
<feature type="domain" description="EngC GTPase" evidence="11">
    <location>
        <begin position="70"/>
        <end position="215"/>
    </location>
</feature>
<protein>
    <recommendedName>
        <fullName evidence="10">Small ribosomal subunit biogenesis GTPase RsgA</fullName>
        <ecNumber evidence="10">3.6.1.-</ecNumber>
    </recommendedName>
</protein>
<evidence type="ECO:0000256" key="3">
    <source>
        <dbReference type="ARBA" id="ARBA00022723"/>
    </source>
</evidence>
<evidence type="ECO:0000256" key="6">
    <source>
        <dbReference type="ARBA" id="ARBA00022801"/>
    </source>
</evidence>
<dbReference type="PROSITE" id="PS51721">
    <property type="entry name" value="G_CP"/>
    <property type="match status" value="1"/>
</dbReference>
<accession>A0ABT1SNG7</accession>
<evidence type="ECO:0000259" key="12">
    <source>
        <dbReference type="PROSITE" id="PS51721"/>
    </source>
</evidence>
<keyword evidence="14" id="KW-1185">Reference proteome</keyword>
<proteinExistence type="inferred from homology"/>
<evidence type="ECO:0000256" key="1">
    <source>
        <dbReference type="ARBA" id="ARBA00022490"/>
    </source>
</evidence>
<evidence type="ECO:0000256" key="8">
    <source>
        <dbReference type="ARBA" id="ARBA00022884"/>
    </source>
</evidence>
<dbReference type="InterPro" id="IPR010914">
    <property type="entry name" value="RsgA_GTPase_dom"/>
</dbReference>
<sequence>MEKGRIIKIISHQYQVLVDGELLECVAMGKLRKDKAPVVGDLVLVERFGDQNGIQQILPRQNELVRPRIANVDQAIIVMSACDPQFSTALVDRLIFLICYAKIKPIICVSKMDLVDANDPVHAALLDYRNSGYEVFETGLDRSDEALKQMLKGKISVLTGQSGAGKSSLINRLDANFELKTQQISKALGRGKHTTRHCELMAVSGGWVADTPGFSSLDFTHVEIDKLAAAIPDFQEMLGNCRFQDCRHLKEPDCAIQNAVKEGRISQTRYAHYREICEWILNQKVKYR</sequence>
<evidence type="ECO:0000256" key="10">
    <source>
        <dbReference type="HAMAP-Rule" id="MF_01820"/>
    </source>
</evidence>
<dbReference type="EMBL" id="JANGCH010000011">
    <property type="protein sequence ID" value="MCQ5122230.1"/>
    <property type="molecule type" value="Genomic_DNA"/>
</dbReference>
<feature type="binding site" evidence="10">
    <location>
        <position position="254"/>
    </location>
    <ligand>
        <name>Zn(2+)</name>
        <dbReference type="ChEBI" id="CHEBI:29105"/>
    </ligand>
</feature>
<comment type="subunit">
    <text evidence="10">Monomer. Associates with 30S ribosomal subunit, binds 16S rRNA.</text>
</comment>
<dbReference type="Gene3D" id="3.40.50.300">
    <property type="entry name" value="P-loop containing nucleotide triphosphate hydrolases"/>
    <property type="match status" value="1"/>
</dbReference>
<comment type="cofactor">
    <cofactor evidence="10">
        <name>Zn(2+)</name>
        <dbReference type="ChEBI" id="CHEBI:29105"/>
    </cofactor>
    <text evidence="10">Binds 1 zinc ion per subunit.</text>
</comment>
<reference evidence="13 14" key="1">
    <citation type="submission" date="2022-06" db="EMBL/GenBank/DDBJ databases">
        <title>Isolation of gut microbiota from human fecal samples.</title>
        <authorList>
            <person name="Pamer E.G."/>
            <person name="Barat B."/>
            <person name="Waligurski E."/>
            <person name="Medina S."/>
            <person name="Paddock L."/>
            <person name="Mostad J."/>
        </authorList>
    </citation>
    <scope>NUCLEOTIDE SEQUENCE [LARGE SCALE GENOMIC DNA]</scope>
    <source>
        <strain evidence="13 14">DFI.6.1</strain>
    </source>
</reference>
<keyword evidence="3 10" id="KW-0479">Metal-binding</keyword>
<dbReference type="InterPro" id="IPR030378">
    <property type="entry name" value="G_CP_dom"/>
</dbReference>
<evidence type="ECO:0000256" key="7">
    <source>
        <dbReference type="ARBA" id="ARBA00022833"/>
    </source>
</evidence>
<feature type="domain" description="CP-type G" evidence="12">
    <location>
        <begin position="61"/>
        <end position="217"/>
    </location>
</feature>